<evidence type="ECO:0000313" key="3">
    <source>
        <dbReference type="EMBL" id="CAB4194267.1"/>
    </source>
</evidence>
<gene>
    <name evidence="2" type="ORF">UFOVP1191_55</name>
    <name evidence="3" type="ORF">UFOVP1252_4</name>
    <name evidence="1" type="ORF">UFOVP529_117</name>
</gene>
<sequence length="119" mass="13444">MDQDLSFVLSHILVGRQNAQTYKDLSARTGLSQRALQMAVEELRVSHEQPLCSASDQPAGIYMATTSQELETWAAMQRERARSLLRSSWAIKKTARKWKVQEDQSRRDNALPGEVTLGL</sequence>
<proteinExistence type="predicted"/>
<dbReference type="EMBL" id="LR797211">
    <property type="protein sequence ID" value="CAB4194267.1"/>
    <property type="molecule type" value="Genomic_DNA"/>
</dbReference>
<name>A0A6J5RJ75_9CAUD</name>
<reference evidence="3" key="1">
    <citation type="submission" date="2020-05" db="EMBL/GenBank/DDBJ databases">
        <authorList>
            <person name="Chiriac C."/>
            <person name="Salcher M."/>
            <person name="Ghai R."/>
            <person name="Kavagutti S V."/>
        </authorList>
    </citation>
    <scope>NUCLEOTIDE SEQUENCE</scope>
</reference>
<accession>A0A6J5RJ75</accession>
<evidence type="ECO:0000313" key="2">
    <source>
        <dbReference type="EMBL" id="CAB4190378.1"/>
    </source>
</evidence>
<organism evidence="3">
    <name type="scientific">uncultured Caudovirales phage</name>
    <dbReference type="NCBI Taxonomy" id="2100421"/>
    <lineage>
        <taxon>Viruses</taxon>
        <taxon>Duplodnaviria</taxon>
        <taxon>Heunggongvirae</taxon>
        <taxon>Uroviricota</taxon>
        <taxon>Caudoviricetes</taxon>
        <taxon>Peduoviridae</taxon>
        <taxon>Maltschvirus</taxon>
        <taxon>Maltschvirus maltsch</taxon>
    </lineage>
</organism>
<protein>
    <submittedName>
        <fullName evidence="3">Uncharacterized protein</fullName>
    </submittedName>
</protein>
<evidence type="ECO:0000313" key="1">
    <source>
        <dbReference type="EMBL" id="CAB4149339.1"/>
    </source>
</evidence>
<dbReference type="EMBL" id="LR796510">
    <property type="protein sequence ID" value="CAB4149339.1"/>
    <property type="molecule type" value="Genomic_DNA"/>
</dbReference>
<dbReference type="EMBL" id="LR797158">
    <property type="protein sequence ID" value="CAB4190378.1"/>
    <property type="molecule type" value="Genomic_DNA"/>
</dbReference>